<reference evidence="1" key="1">
    <citation type="submission" date="2019-08" db="EMBL/GenBank/DDBJ databases">
        <authorList>
            <person name="Kucharzyk K."/>
            <person name="Murdoch R.W."/>
            <person name="Higgins S."/>
            <person name="Loffler F."/>
        </authorList>
    </citation>
    <scope>NUCLEOTIDE SEQUENCE</scope>
</reference>
<organism evidence="1">
    <name type="scientific">bioreactor metagenome</name>
    <dbReference type="NCBI Taxonomy" id="1076179"/>
    <lineage>
        <taxon>unclassified sequences</taxon>
        <taxon>metagenomes</taxon>
        <taxon>ecological metagenomes</taxon>
    </lineage>
</organism>
<sequence>MLSILVDKTVDNYNNLSIIIHNIVQMLYILVDVNVDKFFVYDYN</sequence>
<accession>A0A645FE02</accession>
<gene>
    <name evidence="1" type="ORF">SDC9_159855</name>
</gene>
<dbReference type="AlphaFoldDB" id="A0A645FE02"/>
<dbReference type="EMBL" id="VSSQ01058903">
    <property type="protein sequence ID" value="MPN12537.1"/>
    <property type="molecule type" value="Genomic_DNA"/>
</dbReference>
<proteinExistence type="predicted"/>
<evidence type="ECO:0000313" key="1">
    <source>
        <dbReference type="EMBL" id="MPN12537.1"/>
    </source>
</evidence>
<comment type="caution">
    <text evidence="1">The sequence shown here is derived from an EMBL/GenBank/DDBJ whole genome shotgun (WGS) entry which is preliminary data.</text>
</comment>
<protein>
    <submittedName>
        <fullName evidence="1">Uncharacterized protein</fullName>
    </submittedName>
</protein>
<name>A0A645FE02_9ZZZZ</name>